<dbReference type="SUPFAM" id="SSF55785">
    <property type="entry name" value="PYP-like sensor domain (PAS domain)"/>
    <property type="match status" value="3"/>
</dbReference>
<feature type="domain" description="Histidine kinase" evidence="6">
    <location>
        <begin position="436"/>
        <end position="644"/>
    </location>
</feature>
<dbReference type="InterPro" id="IPR035965">
    <property type="entry name" value="PAS-like_dom_sf"/>
</dbReference>
<dbReference type="Gene3D" id="1.10.287.130">
    <property type="match status" value="1"/>
</dbReference>
<dbReference type="InterPro" id="IPR001610">
    <property type="entry name" value="PAC"/>
</dbReference>
<dbReference type="InterPro" id="IPR036097">
    <property type="entry name" value="HisK_dim/P_sf"/>
</dbReference>
<dbReference type="SMART" id="SM00388">
    <property type="entry name" value="HisKA"/>
    <property type="match status" value="1"/>
</dbReference>
<dbReference type="KEGG" id="nall:PP769_09535"/>
<protein>
    <recommendedName>
        <fullName evidence="2">histidine kinase</fullName>
        <ecNumber evidence="2">2.7.13.3</ecNumber>
    </recommendedName>
</protein>
<dbReference type="SMART" id="SM00387">
    <property type="entry name" value="HATPase_c"/>
    <property type="match status" value="1"/>
</dbReference>
<dbReference type="InterPro" id="IPR005467">
    <property type="entry name" value="His_kinase_dom"/>
</dbReference>
<evidence type="ECO:0000259" key="6">
    <source>
        <dbReference type="PROSITE" id="PS50109"/>
    </source>
</evidence>
<dbReference type="RefSeq" id="WP_312646886.1">
    <property type="nucleotide sequence ID" value="NZ_CP116967.1"/>
</dbReference>
<dbReference type="InterPro" id="IPR004358">
    <property type="entry name" value="Sig_transdc_His_kin-like_C"/>
</dbReference>
<dbReference type="EMBL" id="CP116967">
    <property type="protein sequence ID" value="WNM59978.1"/>
    <property type="molecule type" value="Genomic_DNA"/>
</dbReference>
<dbReference type="InterPro" id="IPR013656">
    <property type="entry name" value="PAS_4"/>
</dbReference>
<keyword evidence="5" id="KW-0418">Kinase</keyword>
<evidence type="ECO:0000259" key="7">
    <source>
        <dbReference type="PROSITE" id="PS50112"/>
    </source>
</evidence>
<dbReference type="EC" id="2.7.13.3" evidence="2"/>
<feature type="domain" description="PAS" evidence="7">
    <location>
        <begin position="166"/>
        <end position="209"/>
    </location>
</feature>
<keyword evidence="4" id="KW-0808">Transferase</keyword>
<evidence type="ECO:0000256" key="5">
    <source>
        <dbReference type="ARBA" id="ARBA00022777"/>
    </source>
</evidence>
<dbReference type="InterPro" id="IPR003594">
    <property type="entry name" value="HATPase_dom"/>
</dbReference>
<dbReference type="InterPro" id="IPR003661">
    <property type="entry name" value="HisK_dim/P_dom"/>
</dbReference>
<dbReference type="SMART" id="SM00091">
    <property type="entry name" value="PAS"/>
    <property type="match status" value="3"/>
</dbReference>
<keyword evidence="10" id="KW-1185">Reference proteome</keyword>
<dbReference type="Pfam" id="PF08448">
    <property type="entry name" value="PAS_4"/>
    <property type="match status" value="1"/>
</dbReference>
<gene>
    <name evidence="9" type="ORF">PP769_09535</name>
</gene>
<dbReference type="InterPro" id="IPR052162">
    <property type="entry name" value="Sensor_kinase/Photoreceptor"/>
</dbReference>
<evidence type="ECO:0000313" key="10">
    <source>
        <dbReference type="Proteomes" id="UP001302719"/>
    </source>
</evidence>
<dbReference type="Pfam" id="PF08447">
    <property type="entry name" value="PAS_3"/>
    <property type="match status" value="1"/>
</dbReference>
<dbReference type="PROSITE" id="PS50112">
    <property type="entry name" value="PAS"/>
    <property type="match status" value="3"/>
</dbReference>
<feature type="domain" description="PAC" evidence="8">
    <location>
        <begin position="239"/>
        <end position="291"/>
    </location>
</feature>
<evidence type="ECO:0000313" key="9">
    <source>
        <dbReference type="EMBL" id="WNM59978.1"/>
    </source>
</evidence>
<evidence type="ECO:0000256" key="1">
    <source>
        <dbReference type="ARBA" id="ARBA00000085"/>
    </source>
</evidence>
<dbReference type="PANTHER" id="PTHR43304:SF1">
    <property type="entry name" value="PAC DOMAIN-CONTAINING PROTEIN"/>
    <property type="match status" value="1"/>
</dbReference>
<dbReference type="SMART" id="SM00086">
    <property type="entry name" value="PAC"/>
    <property type="match status" value="3"/>
</dbReference>
<dbReference type="PANTHER" id="PTHR43304">
    <property type="entry name" value="PHYTOCHROME-LIKE PROTEIN CPH1"/>
    <property type="match status" value="1"/>
</dbReference>
<dbReference type="InterPro" id="IPR036890">
    <property type="entry name" value="HATPase_C_sf"/>
</dbReference>
<dbReference type="Gene3D" id="3.30.565.10">
    <property type="entry name" value="Histidine kinase-like ATPase, C-terminal domain"/>
    <property type="match status" value="1"/>
</dbReference>
<dbReference type="PROSITE" id="PS50113">
    <property type="entry name" value="PAC"/>
    <property type="match status" value="2"/>
</dbReference>
<dbReference type="NCBIfam" id="TIGR00229">
    <property type="entry name" value="sensory_box"/>
    <property type="match status" value="3"/>
</dbReference>
<dbReference type="CDD" id="cd00130">
    <property type="entry name" value="PAS"/>
    <property type="match status" value="2"/>
</dbReference>
<dbReference type="GO" id="GO:0000155">
    <property type="term" value="F:phosphorelay sensor kinase activity"/>
    <property type="evidence" value="ECO:0007669"/>
    <property type="project" value="InterPro"/>
</dbReference>
<dbReference type="InterPro" id="IPR000700">
    <property type="entry name" value="PAS-assoc_C"/>
</dbReference>
<evidence type="ECO:0000256" key="3">
    <source>
        <dbReference type="ARBA" id="ARBA00022553"/>
    </source>
</evidence>
<dbReference type="Pfam" id="PF13426">
    <property type="entry name" value="PAS_9"/>
    <property type="match status" value="1"/>
</dbReference>
<dbReference type="SUPFAM" id="SSF47384">
    <property type="entry name" value="Homodimeric domain of signal transducing histidine kinase"/>
    <property type="match status" value="1"/>
</dbReference>
<accession>A0AA96GDT8</accession>
<name>A0AA96GDT8_9BACT</name>
<evidence type="ECO:0000256" key="4">
    <source>
        <dbReference type="ARBA" id="ARBA00022679"/>
    </source>
</evidence>
<dbReference type="InterPro" id="IPR013655">
    <property type="entry name" value="PAS_fold_3"/>
</dbReference>
<dbReference type="AlphaFoldDB" id="A0AA96GDT8"/>
<dbReference type="Pfam" id="PF00512">
    <property type="entry name" value="HisKA"/>
    <property type="match status" value="1"/>
</dbReference>
<dbReference type="InterPro" id="IPR000014">
    <property type="entry name" value="PAS"/>
</dbReference>
<comment type="catalytic activity">
    <reaction evidence="1">
        <text>ATP + protein L-histidine = ADP + protein N-phospho-L-histidine.</text>
        <dbReference type="EC" id="2.7.13.3"/>
    </reaction>
</comment>
<dbReference type="PRINTS" id="PR00344">
    <property type="entry name" value="BCTRLSENSOR"/>
</dbReference>
<dbReference type="Gene3D" id="3.30.450.20">
    <property type="entry name" value="PAS domain"/>
    <property type="match status" value="3"/>
</dbReference>
<organism evidence="9 10">
    <name type="scientific">Candidatus Nitrospira allomarina</name>
    <dbReference type="NCBI Taxonomy" id="3020900"/>
    <lineage>
        <taxon>Bacteria</taxon>
        <taxon>Pseudomonadati</taxon>
        <taxon>Nitrospirota</taxon>
        <taxon>Nitrospiria</taxon>
        <taxon>Nitrospirales</taxon>
        <taxon>Nitrospiraceae</taxon>
        <taxon>Nitrospira</taxon>
    </lineage>
</organism>
<dbReference type="PROSITE" id="PS50109">
    <property type="entry name" value="HIS_KIN"/>
    <property type="match status" value="1"/>
</dbReference>
<feature type="domain" description="PAS" evidence="7">
    <location>
        <begin position="41"/>
        <end position="111"/>
    </location>
</feature>
<dbReference type="Pfam" id="PF02518">
    <property type="entry name" value="HATPase_c"/>
    <property type="match status" value="1"/>
</dbReference>
<feature type="domain" description="PAS" evidence="7">
    <location>
        <begin position="292"/>
        <end position="368"/>
    </location>
</feature>
<feature type="domain" description="PAC" evidence="8">
    <location>
        <begin position="371"/>
        <end position="423"/>
    </location>
</feature>
<dbReference type="SUPFAM" id="SSF55874">
    <property type="entry name" value="ATPase domain of HSP90 chaperone/DNA topoisomerase II/histidine kinase"/>
    <property type="match status" value="1"/>
</dbReference>
<evidence type="ECO:0000256" key="2">
    <source>
        <dbReference type="ARBA" id="ARBA00012438"/>
    </source>
</evidence>
<dbReference type="CDD" id="cd00082">
    <property type="entry name" value="HisKA"/>
    <property type="match status" value="1"/>
</dbReference>
<evidence type="ECO:0000259" key="8">
    <source>
        <dbReference type="PROSITE" id="PS50113"/>
    </source>
</evidence>
<proteinExistence type="predicted"/>
<reference evidence="9 10" key="1">
    <citation type="submission" date="2023-01" db="EMBL/GenBank/DDBJ databases">
        <title>Cultivation and genomic characterization of new, ubiquitous marine nitrite-oxidizing bacteria from the Nitrospirales.</title>
        <authorList>
            <person name="Mueller A.J."/>
            <person name="Daebeler A."/>
            <person name="Herbold C.W."/>
            <person name="Kirkegaard R.H."/>
            <person name="Daims H."/>
        </authorList>
    </citation>
    <scope>NUCLEOTIDE SEQUENCE [LARGE SCALE GENOMIC DNA]</scope>
    <source>
        <strain evidence="9 10">VA</strain>
    </source>
</reference>
<keyword evidence="3" id="KW-0597">Phosphoprotein</keyword>
<dbReference type="Proteomes" id="UP001302719">
    <property type="component" value="Chromosome"/>
</dbReference>
<sequence length="651" mass="73684">MSHDPRSPDLHQEVHALRQELAELRAVQAMHQEARNGLEAIEQQLAGIIHSAMDAIIIIDDDQRIVIFNAAAEEIFQCSAQEALGNTLDQFIPLPLRSAHREHIRRFAETGETSRRMGAGMEISGLRGNGEIFPLEASISQIERSGKRWLTVILRDISQRKHNEERLSYLGRILEDSVNEIYVFDATTLRFTQVNKGARENIGYTMEELCVMTPLDLKPDLPNGQFLELLALLRTGQREQVDFRTIHRRKDRTTYPVEVHLQYIREQGRRVFLAIIMDLTERVATEQELQEAQRTLSTLLKNLPGMVYRCENTRDWTMEFISPSCQDLTGYPPDKFVQSREVSYGRDVMLPEDRERVWQDVQEALKDRKPFQSSYRIRTVDGSVKWVWEQGCGIFSEAGEVVGIEGYVVDITQQRALEDQLRKTERLAELGTLASGMAHEIGTPMNVILGRAELLMRKAQDERTRRGLETIVTQVERITKIMNQLLSFARKRPAVRQAVNLEIVMIDVLDVLQERLGKQHIQVMKTVNPHLPKVLADPDHMNQVLLNLILNACQAMGDGGTLSLALHPTDDTVELTVQDTGSGIPQEQLAKIFDPFFSTKAVGEGTGLGLTVVHGILQEHQGAIRVTSVPGQGATFIVSLPIYSEEIRREA</sequence>